<dbReference type="EMBL" id="CM023484">
    <property type="protein sequence ID" value="KAH6934226.1"/>
    <property type="molecule type" value="Genomic_DNA"/>
</dbReference>
<dbReference type="Proteomes" id="UP000821845">
    <property type="component" value="Chromosome 4"/>
</dbReference>
<comment type="caution">
    <text evidence="1">The sequence shown here is derived from an EMBL/GenBank/DDBJ whole genome shotgun (WGS) entry which is preliminary data.</text>
</comment>
<reference evidence="1" key="1">
    <citation type="submission" date="2020-05" db="EMBL/GenBank/DDBJ databases">
        <title>Large-scale comparative analyses of tick genomes elucidate their genetic diversity and vector capacities.</title>
        <authorList>
            <person name="Jia N."/>
            <person name="Wang J."/>
            <person name="Shi W."/>
            <person name="Du L."/>
            <person name="Sun Y."/>
            <person name="Zhan W."/>
            <person name="Jiang J."/>
            <person name="Wang Q."/>
            <person name="Zhang B."/>
            <person name="Ji P."/>
            <person name="Sakyi L.B."/>
            <person name="Cui X."/>
            <person name="Yuan T."/>
            <person name="Jiang B."/>
            <person name="Yang W."/>
            <person name="Lam T.T.-Y."/>
            <person name="Chang Q."/>
            <person name="Ding S."/>
            <person name="Wang X."/>
            <person name="Zhu J."/>
            <person name="Ruan X."/>
            <person name="Zhao L."/>
            <person name="Wei J."/>
            <person name="Que T."/>
            <person name="Du C."/>
            <person name="Cheng J."/>
            <person name="Dai P."/>
            <person name="Han X."/>
            <person name="Huang E."/>
            <person name="Gao Y."/>
            <person name="Liu J."/>
            <person name="Shao H."/>
            <person name="Ye R."/>
            <person name="Li L."/>
            <person name="Wei W."/>
            <person name="Wang X."/>
            <person name="Wang C."/>
            <person name="Yang T."/>
            <person name="Huo Q."/>
            <person name="Li W."/>
            <person name="Guo W."/>
            <person name="Chen H."/>
            <person name="Zhou L."/>
            <person name="Ni X."/>
            <person name="Tian J."/>
            <person name="Zhou Y."/>
            <person name="Sheng Y."/>
            <person name="Liu T."/>
            <person name="Pan Y."/>
            <person name="Xia L."/>
            <person name="Li J."/>
            <person name="Zhao F."/>
            <person name="Cao W."/>
        </authorList>
    </citation>
    <scope>NUCLEOTIDE SEQUENCE</scope>
    <source>
        <strain evidence="1">Hyas-2018</strain>
    </source>
</reference>
<sequence length="855" mass="96009">MPTFKFATWNVRGFRDKSKQRDILSFAQAQGIDVLFIQEANFRSPLDVVAFRRDFHVDAFFSLTSSRACGVGVIFVSGRFRQKSHCTFGADGRMIMLDVYIEGKRVRFINLYAPVTRSDTNSFFKDLHQLLLEPLPHVLLGDFNCVADSQRDVRGPGQGSSTYQAKELVKMLRHLSLTDVWVHLHNDHFGPTRLSKTSASRIDRTYLPDYLLASVVECEVVDLPGNLSGKSDHLPLATTVRGSPGFSSHNLGWRLDPSLLHDEVCVQRVRDRIRESLENVPSLTPHVWDTLKERWKKLLQEEGRDRKRRLSAQMGEILRRMRIVKEAESLTSCTREYLETLQVTYTHLLQLKTRRPEKEPDPPGSSTDPGSRDVYGNGGFHEPDSAEENPNRTQIGELCRDLRRPGEEELTDLCCEASMEELRSAIRNMPSNSAPGSDGLTAGFYATFLETLGETLLSLVNVILTQHKKPDSFRFGFPTDFVALVRLLYSDLTGSVVVNGSITAGFDYTRGIRQGCPLGPTFFIISLEPLLAMLASNERIRGFPLTGTGEIKVLAYADDISLFVRDTRSLREFWNTFNRYAEVSGAKINEGKSKALLFGSFPRESLGEIQTVSMVKVLGIFFTCDGVAEATWQRALERAHLVATRIQHLDLTLREKALAVKTSVCAFANYVCRVAVMPSKTASQLNSIIHTILWDGKPAPVKRNLLQLPESEGGLGLPHVVTIGRILALKTVRLLYQASDFFGKGLLLYWCSTNTKHLDADRHTGPVAEFPSAFYKMTENTKRMLDKDASSCDIDRDPPARIAETLSRSQLSPEECGKTASWKRSKAKLSRGLPRENVLKKEVLESPRYPLSTRK</sequence>
<evidence type="ECO:0000313" key="2">
    <source>
        <dbReference type="Proteomes" id="UP000821845"/>
    </source>
</evidence>
<accession>A0ACB7SJK9</accession>
<protein>
    <submittedName>
        <fullName evidence="1">Uncharacterized protein</fullName>
    </submittedName>
</protein>
<proteinExistence type="predicted"/>
<organism evidence="1 2">
    <name type="scientific">Hyalomma asiaticum</name>
    <name type="common">Tick</name>
    <dbReference type="NCBI Taxonomy" id="266040"/>
    <lineage>
        <taxon>Eukaryota</taxon>
        <taxon>Metazoa</taxon>
        <taxon>Ecdysozoa</taxon>
        <taxon>Arthropoda</taxon>
        <taxon>Chelicerata</taxon>
        <taxon>Arachnida</taxon>
        <taxon>Acari</taxon>
        <taxon>Parasitiformes</taxon>
        <taxon>Ixodida</taxon>
        <taxon>Ixodoidea</taxon>
        <taxon>Ixodidae</taxon>
        <taxon>Hyalomminae</taxon>
        <taxon>Hyalomma</taxon>
    </lineage>
</organism>
<evidence type="ECO:0000313" key="1">
    <source>
        <dbReference type="EMBL" id="KAH6934226.1"/>
    </source>
</evidence>
<keyword evidence="2" id="KW-1185">Reference proteome</keyword>
<gene>
    <name evidence="1" type="ORF">HPB50_021946</name>
</gene>
<name>A0ACB7SJK9_HYAAI</name>